<keyword evidence="3" id="KW-1185">Reference proteome</keyword>
<organism evidence="2">
    <name type="scientific">Darwinula stevensoni</name>
    <dbReference type="NCBI Taxonomy" id="69355"/>
    <lineage>
        <taxon>Eukaryota</taxon>
        <taxon>Metazoa</taxon>
        <taxon>Ecdysozoa</taxon>
        <taxon>Arthropoda</taxon>
        <taxon>Crustacea</taxon>
        <taxon>Oligostraca</taxon>
        <taxon>Ostracoda</taxon>
        <taxon>Podocopa</taxon>
        <taxon>Podocopida</taxon>
        <taxon>Darwinulocopina</taxon>
        <taxon>Darwinuloidea</taxon>
        <taxon>Darwinulidae</taxon>
        <taxon>Darwinula</taxon>
    </lineage>
</organism>
<dbReference type="EMBL" id="LR909707">
    <property type="protein sequence ID" value="CAD7254517.1"/>
    <property type="molecule type" value="Genomic_DNA"/>
</dbReference>
<protein>
    <recommendedName>
        <fullName evidence="1">IstB-like ATP-binding domain-containing protein</fullName>
    </recommendedName>
</protein>
<feature type="non-terminal residue" evidence="2">
    <location>
        <position position="1"/>
    </location>
</feature>
<sequence>MVDFADTMRSLRLTGMADRYAAIMDLPLHQHPGADIILAQLIEAEYLYRNNRKMLTAVKNAKFRYQATLNDIICTPERNITKELLASVADCSFIDRGENIIITGAT</sequence>
<evidence type="ECO:0000313" key="3">
    <source>
        <dbReference type="Proteomes" id="UP000677054"/>
    </source>
</evidence>
<accession>A0A7R9FTD9</accession>
<evidence type="ECO:0000313" key="2">
    <source>
        <dbReference type="EMBL" id="CAD7254517.1"/>
    </source>
</evidence>
<evidence type="ECO:0000259" key="1">
    <source>
        <dbReference type="Pfam" id="PF01695"/>
    </source>
</evidence>
<dbReference type="Pfam" id="PF01695">
    <property type="entry name" value="IstB_IS21"/>
    <property type="match status" value="1"/>
</dbReference>
<dbReference type="Proteomes" id="UP000677054">
    <property type="component" value="Unassembled WGS sequence"/>
</dbReference>
<name>A0A7R9FTD9_9CRUS</name>
<feature type="domain" description="IstB-like ATP-binding" evidence="1">
    <location>
        <begin position="8"/>
        <end position="106"/>
    </location>
</feature>
<dbReference type="AlphaFoldDB" id="A0A7R9FTD9"/>
<gene>
    <name evidence="2" type="ORF">DSTB1V02_LOCUS14263</name>
</gene>
<reference evidence="2" key="1">
    <citation type="submission" date="2020-11" db="EMBL/GenBank/DDBJ databases">
        <authorList>
            <person name="Tran Van P."/>
        </authorList>
    </citation>
    <scope>NUCLEOTIDE SEQUENCE</scope>
</reference>
<dbReference type="InterPro" id="IPR002611">
    <property type="entry name" value="IstB_ATP-bd"/>
</dbReference>
<dbReference type="GO" id="GO:0005524">
    <property type="term" value="F:ATP binding"/>
    <property type="evidence" value="ECO:0007669"/>
    <property type="project" value="InterPro"/>
</dbReference>
<dbReference type="EMBL" id="CAJPEV010010189">
    <property type="protein sequence ID" value="CAG0905920.1"/>
    <property type="molecule type" value="Genomic_DNA"/>
</dbReference>
<proteinExistence type="predicted"/>